<dbReference type="InterPro" id="IPR014914">
    <property type="entry name" value="RES_dom"/>
</dbReference>
<protein>
    <submittedName>
        <fullName evidence="2">RES domain protein</fullName>
    </submittedName>
</protein>
<dbReference type="OrthoDB" id="9789501at2"/>
<feature type="domain" description="RES" evidence="1">
    <location>
        <begin position="16"/>
        <end position="142"/>
    </location>
</feature>
<dbReference type="STRING" id="456.Ljor_0475"/>
<dbReference type="PATRIC" id="fig|456.5.peg.501"/>
<name>A0A0W0V957_9GAMM</name>
<accession>A0A0W0V957</accession>
<gene>
    <name evidence="2" type="ORF">Ljor_0475</name>
</gene>
<evidence type="ECO:0000313" key="2">
    <source>
        <dbReference type="EMBL" id="KTD16169.1"/>
    </source>
</evidence>
<dbReference type="Proteomes" id="UP000055035">
    <property type="component" value="Unassembled WGS sequence"/>
</dbReference>
<proteinExistence type="predicted"/>
<evidence type="ECO:0000259" key="1">
    <source>
        <dbReference type="SMART" id="SM00953"/>
    </source>
</evidence>
<evidence type="ECO:0000313" key="3">
    <source>
        <dbReference type="Proteomes" id="UP000055035"/>
    </source>
</evidence>
<reference evidence="2 3" key="1">
    <citation type="submission" date="2015-11" db="EMBL/GenBank/DDBJ databases">
        <title>Genomic analysis of 38 Legionella species identifies large and diverse effector repertoires.</title>
        <authorList>
            <person name="Burstein D."/>
            <person name="Amaro F."/>
            <person name="Zusman T."/>
            <person name="Lifshitz Z."/>
            <person name="Cohen O."/>
            <person name="Gilbert J.A."/>
            <person name="Pupko T."/>
            <person name="Shuman H.A."/>
            <person name="Segal G."/>
        </authorList>
    </citation>
    <scope>NUCLEOTIDE SEQUENCE [LARGE SCALE GENOMIC DNA]</scope>
    <source>
        <strain evidence="2 3">BL-540</strain>
    </source>
</reference>
<sequence length="153" mass="17400">MSVWYRGAQNQEVDIVFSGEGGLFVAGRWNHKGTRAIYCSQSISLCTLEWLSHNGLSVSGFSYYKFSIEIPDELIIKYTTSDLPKEWKNTPSPNSNRDFATKNFFELKEYLAMAIPSVMVPEEFNLVINPFHVAFADAKKTILFLGEFTAPKR</sequence>
<dbReference type="Pfam" id="PF08808">
    <property type="entry name" value="RES"/>
    <property type="match status" value="1"/>
</dbReference>
<dbReference type="SMART" id="SM00953">
    <property type="entry name" value="RES"/>
    <property type="match status" value="1"/>
</dbReference>
<organism evidence="2 3">
    <name type="scientific">Legionella jordanis</name>
    <dbReference type="NCBI Taxonomy" id="456"/>
    <lineage>
        <taxon>Bacteria</taxon>
        <taxon>Pseudomonadati</taxon>
        <taxon>Pseudomonadota</taxon>
        <taxon>Gammaproteobacteria</taxon>
        <taxon>Legionellales</taxon>
        <taxon>Legionellaceae</taxon>
        <taxon>Legionella</taxon>
    </lineage>
</organism>
<comment type="caution">
    <text evidence="2">The sequence shown here is derived from an EMBL/GenBank/DDBJ whole genome shotgun (WGS) entry which is preliminary data.</text>
</comment>
<dbReference type="RefSeq" id="WP_058470044.1">
    <property type="nucleotide sequence ID" value="NZ_CAAAIC010000007.1"/>
</dbReference>
<dbReference type="AlphaFoldDB" id="A0A0W0V957"/>
<keyword evidence="3" id="KW-1185">Reference proteome</keyword>
<dbReference type="EMBL" id="LNYJ01000011">
    <property type="protein sequence ID" value="KTD16169.1"/>
    <property type="molecule type" value="Genomic_DNA"/>
</dbReference>